<dbReference type="PANTHER" id="PTHR43420:SF12">
    <property type="entry name" value="N-ACETYLTRANSFERASE DOMAIN-CONTAINING PROTEIN"/>
    <property type="match status" value="1"/>
</dbReference>
<name>A0ABW2ZG42_9SPHI</name>
<keyword evidence="5" id="KW-1185">Reference proteome</keyword>
<comment type="caution">
    <text evidence="4">The sequence shown here is derived from an EMBL/GenBank/DDBJ whole genome shotgun (WGS) entry which is preliminary data.</text>
</comment>
<feature type="domain" description="N-acetyltransferase" evidence="3">
    <location>
        <begin position="1"/>
        <end position="185"/>
    </location>
</feature>
<proteinExistence type="predicted"/>
<evidence type="ECO:0000259" key="3">
    <source>
        <dbReference type="PROSITE" id="PS51186"/>
    </source>
</evidence>
<keyword evidence="1 4" id="KW-0808">Transferase</keyword>
<dbReference type="CDD" id="cd04301">
    <property type="entry name" value="NAT_SF"/>
    <property type="match status" value="1"/>
</dbReference>
<dbReference type="PANTHER" id="PTHR43420">
    <property type="entry name" value="ACETYLTRANSFERASE"/>
    <property type="match status" value="1"/>
</dbReference>
<keyword evidence="2 4" id="KW-0012">Acyltransferase</keyword>
<sequence>MIRQATPADATAISHLIISAMGPLAAKFANSDDPAKQLELFQHFAKLTGNQYSYTNILTWDEQGETCGMIMAYDGAKLEVLRRPFLNYTRTKLGFTGTPEDETQHGEYYIDCLAVLPGHQGKGIAKKLFNALFERAEELGHATVGLLVDKGNHKAKKLYTDLGFVEQGEKQLLGGTHYHLQKNLY</sequence>
<dbReference type="RefSeq" id="WP_377141788.1">
    <property type="nucleotide sequence ID" value="NZ_JBHTIA010000005.1"/>
</dbReference>
<evidence type="ECO:0000256" key="2">
    <source>
        <dbReference type="ARBA" id="ARBA00023315"/>
    </source>
</evidence>
<dbReference type="PROSITE" id="PS51186">
    <property type="entry name" value="GNAT"/>
    <property type="match status" value="1"/>
</dbReference>
<dbReference type="Proteomes" id="UP001597073">
    <property type="component" value="Unassembled WGS sequence"/>
</dbReference>
<dbReference type="Gene3D" id="3.40.630.30">
    <property type="match status" value="1"/>
</dbReference>
<evidence type="ECO:0000256" key="1">
    <source>
        <dbReference type="ARBA" id="ARBA00022679"/>
    </source>
</evidence>
<protein>
    <submittedName>
        <fullName evidence="4">GNAT family N-acetyltransferase</fullName>
        <ecNumber evidence="4">2.3.1.-</ecNumber>
    </submittedName>
</protein>
<accession>A0ABW2ZG42</accession>
<dbReference type="EMBL" id="JBHTIA010000005">
    <property type="protein sequence ID" value="MFD0765118.1"/>
    <property type="molecule type" value="Genomic_DNA"/>
</dbReference>
<organism evidence="4 5">
    <name type="scientific">Mucilaginibacter lutimaris</name>
    <dbReference type="NCBI Taxonomy" id="931629"/>
    <lineage>
        <taxon>Bacteria</taxon>
        <taxon>Pseudomonadati</taxon>
        <taxon>Bacteroidota</taxon>
        <taxon>Sphingobacteriia</taxon>
        <taxon>Sphingobacteriales</taxon>
        <taxon>Sphingobacteriaceae</taxon>
        <taxon>Mucilaginibacter</taxon>
    </lineage>
</organism>
<gene>
    <name evidence="4" type="ORF">ACFQZI_09650</name>
</gene>
<reference evidence="5" key="1">
    <citation type="journal article" date="2019" name="Int. J. Syst. Evol. Microbiol.">
        <title>The Global Catalogue of Microorganisms (GCM) 10K type strain sequencing project: providing services to taxonomists for standard genome sequencing and annotation.</title>
        <authorList>
            <consortium name="The Broad Institute Genomics Platform"/>
            <consortium name="The Broad Institute Genome Sequencing Center for Infectious Disease"/>
            <person name="Wu L."/>
            <person name="Ma J."/>
        </authorList>
    </citation>
    <scope>NUCLEOTIDE SEQUENCE [LARGE SCALE GENOMIC DNA]</scope>
    <source>
        <strain evidence="5">CCUG 60742</strain>
    </source>
</reference>
<dbReference type="InterPro" id="IPR016181">
    <property type="entry name" value="Acyl_CoA_acyltransferase"/>
</dbReference>
<dbReference type="InterPro" id="IPR050680">
    <property type="entry name" value="YpeA/RimI_acetyltransf"/>
</dbReference>
<dbReference type="InterPro" id="IPR000182">
    <property type="entry name" value="GNAT_dom"/>
</dbReference>
<evidence type="ECO:0000313" key="4">
    <source>
        <dbReference type="EMBL" id="MFD0765118.1"/>
    </source>
</evidence>
<dbReference type="GO" id="GO:0016746">
    <property type="term" value="F:acyltransferase activity"/>
    <property type="evidence" value="ECO:0007669"/>
    <property type="project" value="UniProtKB-KW"/>
</dbReference>
<dbReference type="Pfam" id="PF00583">
    <property type="entry name" value="Acetyltransf_1"/>
    <property type="match status" value="1"/>
</dbReference>
<dbReference type="SUPFAM" id="SSF55729">
    <property type="entry name" value="Acyl-CoA N-acyltransferases (Nat)"/>
    <property type="match status" value="1"/>
</dbReference>
<evidence type="ECO:0000313" key="5">
    <source>
        <dbReference type="Proteomes" id="UP001597073"/>
    </source>
</evidence>
<dbReference type="EC" id="2.3.1.-" evidence="4"/>